<feature type="transmembrane region" description="Helical" evidence="1">
    <location>
        <begin position="12"/>
        <end position="31"/>
    </location>
</feature>
<evidence type="ECO:0000256" key="1">
    <source>
        <dbReference type="SAM" id="Phobius"/>
    </source>
</evidence>
<proteinExistence type="predicted"/>
<keyword evidence="3" id="KW-1185">Reference proteome</keyword>
<feature type="transmembrane region" description="Helical" evidence="1">
    <location>
        <begin position="108"/>
        <end position="125"/>
    </location>
</feature>
<dbReference type="EMBL" id="CP094528">
    <property type="protein sequence ID" value="UOE43368.1"/>
    <property type="molecule type" value="Genomic_DNA"/>
</dbReference>
<dbReference type="InterPro" id="IPR021257">
    <property type="entry name" value="DUF2809"/>
</dbReference>
<sequence>MPRARAARRTRLIAGGAVIGCLAAGLSLQLVDRSPAIDLLGSVLYAALIGFAVLLVAPVAPPWVPAAVAFAAAAVIEGLQLTPLPAAISAVVPGAHLVLGSAFDPWDLAAYAVGALVVWVVAHFAR</sequence>
<name>A0ABY4BW10_9MICO</name>
<reference evidence="2 3" key="1">
    <citation type="submission" date="2022-03" db="EMBL/GenBank/DDBJ databases">
        <title>Mucilaginibacter sp. isolated from the gut of Protaetia brevitarsis seulensis larvae.</title>
        <authorList>
            <person name="Won M."/>
            <person name="Kim S.-J."/>
            <person name="Kwon S.-W."/>
        </authorList>
    </citation>
    <scope>NUCLEOTIDE SEQUENCE [LARGE SCALE GENOMIC DNA]</scope>
    <source>
        <strain evidence="2 3">CFWR-12</strain>
    </source>
</reference>
<dbReference type="Pfam" id="PF10990">
    <property type="entry name" value="DUF2809"/>
    <property type="match status" value="1"/>
</dbReference>
<organism evidence="2 3">
    <name type="scientific">Agromyces larvae</name>
    <dbReference type="NCBI Taxonomy" id="2929802"/>
    <lineage>
        <taxon>Bacteria</taxon>
        <taxon>Bacillati</taxon>
        <taxon>Actinomycetota</taxon>
        <taxon>Actinomycetes</taxon>
        <taxon>Micrococcales</taxon>
        <taxon>Microbacteriaceae</taxon>
        <taxon>Agromyces</taxon>
    </lineage>
</organism>
<feature type="transmembrane region" description="Helical" evidence="1">
    <location>
        <begin position="43"/>
        <end position="60"/>
    </location>
</feature>
<keyword evidence="1" id="KW-1133">Transmembrane helix</keyword>
<dbReference type="Proteomes" id="UP000832097">
    <property type="component" value="Chromosome"/>
</dbReference>
<protein>
    <submittedName>
        <fullName evidence="2">DUF2809 domain-containing protein</fullName>
    </submittedName>
</protein>
<feature type="transmembrane region" description="Helical" evidence="1">
    <location>
        <begin position="67"/>
        <end position="88"/>
    </location>
</feature>
<evidence type="ECO:0000313" key="2">
    <source>
        <dbReference type="EMBL" id="UOE43368.1"/>
    </source>
</evidence>
<accession>A0ABY4BW10</accession>
<dbReference type="RefSeq" id="WP_243554326.1">
    <property type="nucleotide sequence ID" value="NZ_CP094528.1"/>
</dbReference>
<gene>
    <name evidence="2" type="ORF">MTO99_14410</name>
</gene>
<keyword evidence="1" id="KW-0472">Membrane</keyword>
<keyword evidence="1" id="KW-0812">Transmembrane</keyword>
<evidence type="ECO:0000313" key="3">
    <source>
        <dbReference type="Proteomes" id="UP000832097"/>
    </source>
</evidence>